<feature type="binding site" evidence="7">
    <location>
        <position position="98"/>
    </location>
    <ligand>
        <name>Cu cation</name>
        <dbReference type="ChEBI" id="CHEBI:23378"/>
    </ligand>
</feature>
<feature type="binding site" evidence="7">
    <location>
        <position position="162"/>
    </location>
    <ligand>
        <name>Cu cation</name>
        <dbReference type="ChEBI" id="CHEBI:23378"/>
    </ligand>
</feature>
<evidence type="ECO:0000256" key="1">
    <source>
        <dbReference type="ARBA" id="ARBA00004370"/>
    </source>
</evidence>
<dbReference type="Proteomes" id="UP001161325">
    <property type="component" value="Unassembled WGS sequence"/>
</dbReference>
<dbReference type="InterPro" id="IPR008972">
    <property type="entry name" value="Cupredoxin"/>
</dbReference>
<evidence type="ECO:0000256" key="7">
    <source>
        <dbReference type="PIRSR" id="PIRSR602387-1"/>
    </source>
</evidence>
<evidence type="ECO:0000313" key="11">
    <source>
        <dbReference type="Proteomes" id="UP001161325"/>
    </source>
</evidence>
<keyword evidence="3 7" id="KW-0479">Metal-binding</keyword>
<dbReference type="InterPro" id="IPR000923">
    <property type="entry name" value="BlueCu_1"/>
</dbReference>
<feature type="signal peptide" evidence="8">
    <location>
        <begin position="1"/>
        <end position="16"/>
    </location>
</feature>
<accession>A0AA37Q8X1</accession>
<keyword evidence="4" id="KW-0249">Electron transport</keyword>
<protein>
    <recommendedName>
        <fullName evidence="9">Blue (type 1) copper domain-containing protein</fullName>
    </recommendedName>
</protein>
<evidence type="ECO:0000256" key="5">
    <source>
        <dbReference type="ARBA" id="ARBA00023008"/>
    </source>
</evidence>
<dbReference type="PANTHER" id="PTHR34192">
    <property type="entry name" value="PLASTOCYANIN MAJOR ISOFORM, CHLOROPLASTIC-RELATED"/>
    <property type="match status" value="1"/>
</dbReference>
<comment type="caution">
    <text evidence="10">The sequence shown here is derived from an EMBL/GenBank/DDBJ whole genome shotgun (WGS) entry which is preliminary data.</text>
</comment>
<proteinExistence type="predicted"/>
<dbReference type="GO" id="GO:0009055">
    <property type="term" value="F:electron transfer activity"/>
    <property type="evidence" value="ECO:0007669"/>
    <property type="project" value="InterPro"/>
</dbReference>
<feature type="binding site" evidence="7">
    <location>
        <position position="154"/>
    </location>
    <ligand>
        <name>Cu cation</name>
        <dbReference type="ChEBI" id="CHEBI:23378"/>
    </ligand>
</feature>
<comment type="cofactor">
    <cofactor evidence="7">
        <name>Cu(2+)</name>
        <dbReference type="ChEBI" id="CHEBI:29036"/>
    </cofactor>
    <text evidence="7">The crystal structure with reduced Cu(1+) has also been determined.</text>
</comment>
<dbReference type="RefSeq" id="WP_284348919.1">
    <property type="nucleotide sequence ID" value="NZ_BRXS01000002.1"/>
</dbReference>
<dbReference type="EMBL" id="BRXS01000002">
    <property type="protein sequence ID" value="GLC24471.1"/>
    <property type="molecule type" value="Genomic_DNA"/>
</dbReference>
<name>A0AA37Q8X1_9BACT</name>
<dbReference type="Gene3D" id="2.60.40.420">
    <property type="entry name" value="Cupredoxins - blue copper proteins"/>
    <property type="match status" value="1"/>
</dbReference>
<evidence type="ECO:0000256" key="2">
    <source>
        <dbReference type="ARBA" id="ARBA00022448"/>
    </source>
</evidence>
<keyword evidence="6" id="KW-0472">Membrane</keyword>
<evidence type="ECO:0000256" key="8">
    <source>
        <dbReference type="SAM" id="SignalP"/>
    </source>
</evidence>
<feature type="chain" id="PRO_5041373865" description="Blue (type 1) copper domain-containing protein" evidence="8">
    <location>
        <begin position="17"/>
        <end position="169"/>
    </location>
</feature>
<sequence length="169" mass="16962">MRFSAFAFAASALVLAACGGEKAASADSAAAPTTDSAAVAAPAPTADAGATATAAPATGQTHEVKMVGDEKGYRFEPADLKVKAGDAVKFTMVSGGPHDVSFDEAAIPAAGKAQLTANIPNPSAPLKSQMLLNPNETITISFANVAPGAYNYHCTPHLAMGMKGVITVE</sequence>
<feature type="binding site" evidence="7">
    <location>
        <position position="157"/>
    </location>
    <ligand>
        <name>Cu cation</name>
        <dbReference type="ChEBI" id="CHEBI:23378"/>
    </ligand>
</feature>
<keyword evidence="11" id="KW-1185">Reference proteome</keyword>
<feature type="domain" description="Blue (type 1) copper" evidence="9">
    <location>
        <begin position="63"/>
        <end position="169"/>
    </location>
</feature>
<evidence type="ECO:0000256" key="4">
    <source>
        <dbReference type="ARBA" id="ARBA00022982"/>
    </source>
</evidence>
<dbReference type="PROSITE" id="PS00196">
    <property type="entry name" value="COPPER_BLUE"/>
    <property type="match status" value="1"/>
</dbReference>
<dbReference type="GO" id="GO:0005507">
    <property type="term" value="F:copper ion binding"/>
    <property type="evidence" value="ECO:0007669"/>
    <property type="project" value="InterPro"/>
</dbReference>
<evidence type="ECO:0000256" key="3">
    <source>
        <dbReference type="ARBA" id="ARBA00022723"/>
    </source>
</evidence>
<keyword evidence="2" id="KW-0813">Transport</keyword>
<dbReference type="InterPro" id="IPR028871">
    <property type="entry name" value="BlueCu_1_BS"/>
</dbReference>
<dbReference type="GO" id="GO:0016020">
    <property type="term" value="C:membrane"/>
    <property type="evidence" value="ECO:0007669"/>
    <property type="project" value="UniProtKB-SubCell"/>
</dbReference>
<keyword evidence="8" id="KW-0732">Signal</keyword>
<dbReference type="PROSITE" id="PS51257">
    <property type="entry name" value="PROKAR_LIPOPROTEIN"/>
    <property type="match status" value="1"/>
</dbReference>
<dbReference type="SUPFAM" id="SSF49503">
    <property type="entry name" value="Cupredoxins"/>
    <property type="match status" value="1"/>
</dbReference>
<dbReference type="PANTHER" id="PTHR34192:SF10">
    <property type="entry name" value="PLASTOCYANIN MAJOR ISOFORM, CHLOROPLASTIC-RELATED"/>
    <property type="match status" value="1"/>
</dbReference>
<evidence type="ECO:0000313" key="10">
    <source>
        <dbReference type="EMBL" id="GLC24471.1"/>
    </source>
</evidence>
<organism evidence="10 11">
    <name type="scientific">Roseisolibacter agri</name>
    <dbReference type="NCBI Taxonomy" id="2014610"/>
    <lineage>
        <taxon>Bacteria</taxon>
        <taxon>Pseudomonadati</taxon>
        <taxon>Gemmatimonadota</taxon>
        <taxon>Gemmatimonadia</taxon>
        <taxon>Gemmatimonadales</taxon>
        <taxon>Gemmatimonadaceae</taxon>
        <taxon>Roseisolibacter</taxon>
    </lineage>
</organism>
<comment type="subcellular location">
    <subcellularLocation>
        <location evidence="1">Membrane</location>
    </subcellularLocation>
</comment>
<dbReference type="PRINTS" id="PR00157">
    <property type="entry name" value="PLASTOCYANIN"/>
</dbReference>
<gene>
    <name evidence="10" type="ORF">rosag_09840</name>
</gene>
<keyword evidence="5 7" id="KW-0186">Copper</keyword>
<dbReference type="InterPro" id="IPR002387">
    <property type="entry name" value="Plastocyanin"/>
</dbReference>
<dbReference type="Pfam" id="PF00127">
    <property type="entry name" value="Copper-bind"/>
    <property type="match status" value="1"/>
</dbReference>
<evidence type="ECO:0000256" key="6">
    <source>
        <dbReference type="ARBA" id="ARBA00023136"/>
    </source>
</evidence>
<evidence type="ECO:0000259" key="9">
    <source>
        <dbReference type="Pfam" id="PF00127"/>
    </source>
</evidence>
<reference evidence="10" key="1">
    <citation type="submission" date="2022-08" db="EMBL/GenBank/DDBJ databases">
        <title>Draft genome sequencing of Roseisolibacter agri AW1220.</title>
        <authorList>
            <person name="Tobiishi Y."/>
            <person name="Tonouchi A."/>
        </authorList>
    </citation>
    <scope>NUCLEOTIDE SEQUENCE</scope>
    <source>
        <strain evidence="10">AW1220</strain>
    </source>
</reference>
<dbReference type="AlphaFoldDB" id="A0AA37Q8X1"/>